<feature type="transmembrane region" description="Helical" evidence="1">
    <location>
        <begin position="343"/>
        <end position="361"/>
    </location>
</feature>
<dbReference type="Proteomes" id="UP000257080">
    <property type="component" value="Unassembled WGS sequence"/>
</dbReference>
<dbReference type="OrthoDB" id="5124967at2"/>
<feature type="transmembrane region" description="Helical" evidence="1">
    <location>
        <begin position="170"/>
        <end position="199"/>
    </location>
</feature>
<proteinExistence type="predicted"/>
<feature type="transmembrane region" description="Helical" evidence="1">
    <location>
        <begin position="89"/>
        <end position="109"/>
    </location>
</feature>
<accession>A0A3E0WE54</accession>
<feature type="transmembrane region" description="Helical" evidence="1">
    <location>
        <begin position="205"/>
        <end position="226"/>
    </location>
</feature>
<evidence type="ECO:0000313" key="3">
    <source>
        <dbReference type="Proteomes" id="UP000257080"/>
    </source>
</evidence>
<gene>
    <name evidence="2" type="ORF">B7R25_03230</name>
</gene>
<feature type="transmembrane region" description="Helical" evidence="1">
    <location>
        <begin position="15"/>
        <end position="39"/>
    </location>
</feature>
<feature type="transmembrane region" description="Helical" evidence="1">
    <location>
        <begin position="321"/>
        <end position="337"/>
    </location>
</feature>
<dbReference type="AlphaFoldDB" id="A0A3E0WE54"/>
<protein>
    <recommendedName>
        <fullName evidence="4">Glycosyltransferase RgtA/B/C/D-like domain-containing protein</fullName>
    </recommendedName>
</protein>
<feature type="transmembrane region" description="Helical" evidence="1">
    <location>
        <begin position="290"/>
        <end position="314"/>
    </location>
</feature>
<keyword evidence="1" id="KW-1133">Transmembrane helix</keyword>
<dbReference type="EMBL" id="NBXE01000008">
    <property type="protein sequence ID" value="RFA28747.1"/>
    <property type="molecule type" value="Genomic_DNA"/>
</dbReference>
<feature type="transmembrane region" description="Helical" evidence="1">
    <location>
        <begin position="116"/>
        <end position="134"/>
    </location>
</feature>
<keyword evidence="1" id="KW-0812">Transmembrane</keyword>
<organism evidence="2 3">
    <name type="scientific">Subtercola boreus</name>
    <dbReference type="NCBI Taxonomy" id="120213"/>
    <lineage>
        <taxon>Bacteria</taxon>
        <taxon>Bacillati</taxon>
        <taxon>Actinomycetota</taxon>
        <taxon>Actinomycetes</taxon>
        <taxon>Micrococcales</taxon>
        <taxon>Microbacteriaceae</taxon>
        <taxon>Subtercola</taxon>
    </lineage>
</organism>
<feature type="transmembrane region" description="Helical" evidence="1">
    <location>
        <begin position="264"/>
        <end position="284"/>
    </location>
</feature>
<evidence type="ECO:0000256" key="1">
    <source>
        <dbReference type="SAM" id="Phobius"/>
    </source>
</evidence>
<comment type="caution">
    <text evidence="2">The sequence shown here is derived from an EMBL/GenBank/DDBJ whole genome shotgun (WGS) entry which is preliminary data.</text>
</comment>
<evidence type="ECO:0000313" key="2">
    <source>
        <dbReference type="EMBL" id="RFA28747.1"/>
    </source>
</evidence>
<evidence type="ECO:0008006" key="4">
    <source>
        <dbReference type="Google" id="ProtNLM"/>
    </source>
</evidence>
<feature type="transmembrane region" description="Helical" evidence="1">
    <location>
        <begin position="60"/>
        <end position="83"/>
    </location>
</feature>
<keyword evidence="1" id="KW-0472">Membrane</keyword>
<name>A0A3E0WE54_9MICO</name>
<sequence length="491" mass="52996">MGRHNDTPRWNISTVLFWGLFALGFAYRVLLLFTTDYAINSDNAVVLLIAKQFSEGRVSLFFWGQNYGGTLVSLVAGALMVPFGYHPEVLAITSIAFFAVVTLLVRSIATHAFGRPAGDVAGILSWFSGVWVMLLSISELGFYGPSLALGLGTIWLALRGERQKSYLQWALIGLVAGLALWQSPAGIALAAPGVIALLIRDARPLRWLVGVAAAALGALPWLWLFATADSPLKPQSTGSGIHWESFVTVFTEVVPAEFSVTSHLLRVTIGVLAVALLVLLVVSAVTRRSWWLGTLAASSVFVIVVTVVGPAVVLRADSVRYTAFLVPYLAVMLGWLVTRVRFAGWAAMVLAATATITQTIVTEPAGPFEFQTRDRYIVGPIEDLGDYLESANVSAAYADYWISFSLAAATAERVTAGPIPNSAPTRFEPYQLAAAAASKTTFVVILGHENDTMLQAQAALPAHTRTEVANYYAVYTFDAPFDPQGLSWQVY</sequence>
<dbReference type="RefSeq" id="WP_116417543.1">
    <property type="nucleotide sequence ID" value="NZ_NBXC01000008.1"/>
</dbReference>
<reference evidence="2 3" key="1">
    <citation type="submission" date="2017-04" db="EMBL/GenBank/DDBJ databases">
        <title>Comparative genome analysis of Subtercola boreus.</title>
        <authorList>
            <person name="Cho Y.-J."/>
            <person name="Cho A."/>
            <person name="Kim O.-S."/>
            <person name="Lee J.-I."/>
        </authorList>
    </citation>
    <scope>NUCLEOTIDE SEQUENCE [LARGE SCALE GENOMIC DNA]</scope>
    <source>
        <strain evidence="2 3">P28004</strain>
    </source>
</reference>